<dbReference type="InterPro" id="IPR036641">
    <property type="entry name" value="HPT_dom_sf"/>
</dbReference>
<evidence type="ECO:0000259" key="19">
    <source>
        <dbReference type="PROSITE" id="PS50894"/>
    </source>
</evidence>
<dbReference type="PRINTS" id="PR00344">
    <property type="entry name" value="BCTRLSENSOR"/>
</dbReference>
<name>A0A974XWP7_9GAMM</name>
<dbReference type="FunFam" id="1.10.287.130:FF:000002">
    <property type="entry name" value="Two-component osmosensing histidine kinase"/>
    <property type="match status" value="1"/>
</dbReference>
<evidence type="ECO:0000313" key="21">
    <source>
        <dbReference type="Proteomes" id="UP000639274"/>
    </source>
</evidence>
<keyword evidence="4 14" id="KW-0597">Phosphoprotein</keyword>
<dbReference type="GO" id="GO:0005886">
    <property type="term" value="C:plasma membrane"/>
    <property type="evidence" value="ECO:0007669"/>
    <property type="project" value="UniProtKB-SubCell"/>
</dbReference>
<feature type="coiled-coil region" evidence="15">
    <location>
        <begin position="169"/>
        <end position="196"/>
    </location>
</feature>
<dbReference type="AlphaFoldDB" id="A0A974XWP7"/>
<keyword evidence="10" id="KW-0843">Virulence</keyword>
<keyword evidence="9" id="KW-0902">Two-component regulatory system</keyword>
<dbReference type="CDD" id="cd17546">
    <property type="entry name" value="REC_hyHK_CKI1_RcsC-like"/>
    <property type="match status" value="1"/>
</dbReference>
<evidence type="ECO:0000259" key="18">
    <source>
        <dbReference type="PROSITE" id="PS50110"/>
    </source>
</evidence>
<evidence type="ECO:0000256" key="11">
    <source>
        <dbReference type="ARBA" id="ARBA00064003"/>
    </source>
</evidence>
<feature type="transmembrane region" description="Helical" evidence="16">
    <location>
        <begin position="93"/>
        <end position="114"/>
    </location>
</feature>
<feature type="transmembrane region" description="Helical" evidence="16">
    <location>
        <begin position="153"/>
        <end position="173"/>
    </location>
</feature>
<dbReference type="Gene3D" id="3.30.565.10">
    <property type="entry name" value="Histidine kinase-like ATPase, C-terminal domain"/>
    <property type="match status" value="1"/>
</dbReference>
<evidence type="ECO:0000256" key="3">
    <source>
        <dbReference type="ARBA" id="ARBA00012438"/>
    </source>
</evidence>
<comment type="subcellular location">
    <subcellularLocation>
        <location evidence="2">Cell inner membrane</location>
        <topology evidence="2">Multi-pass membrane protein</topology>
    </subcellularLocation>
</comment>
<evidence type="ECO:0000259" key="17">
    <source>
        <dbReference type="PROSITE" id="PS50109"/>
    </source>
</evidence>
<evidence type="ECO:0000256" key="15">
    <source>
        <dbReference type="SAM" id="Coils"/>
    </source>
</evidence>
<keyword evidence="16" id="KW-1133">Transmembrane helix</keyword>
<feature type="domain" description="HPt" evidence="19">
    <location>
        <begin position="606"/>
        <end position="703"/>
    </location>
</feature>
<dbReference type="KEGG" id="lsf:I8J32_009865"/>
<dbReference type="Gene3D" id="1.20.120.160">
    <property type="entry name" value="HPT domain"/>
    <property type="match status" value="1"/>
</dbReference>
<evidence type="ECO:0000256" key="12">
    <source>
        <dbReference type="ARBA" id="ARBA00068150"/>
    </source>
</evidence>
<dbReference type="RefSeq" id="WP_200611573.1">
    <property type="nucleotide sequence ID" value="NZ_CP071518.1"/>
</dbReference>
<dbReference type="SUPFAM" id="SSF47226">
    <property type="entry name" value="Histidine-containing phosphotransfer domain, HPT domain"/>
    <property type="match status" value="1"/>
</dbReference>
<dbReference type="InterPro" id="IPR005467">
    <property type="entry name" value="His_kinase_dom"/>
</dbReference>
<protein>
    <recommendedName>
        <fullName evidence="12">Sensory/regulatory protein RpfC</fullName>
        <ecNumber evidence="3">2.7.13.3</ecNumber>
    </recommendedName>
</protein>
<dbReference type="InterPro" id="IPR001789">
    <property type="entry name" value="Sig_transdc_resp-reg_receiver"/>
</dbReference>
<dbReference type="InterPro" id="IPR004358">
    <property type="entry name" value="Sig_transdc_His_kin-like_C"/>
</dbReference>
<evidence type="ECO:0000256" key="7">
    <source>
        <dbReference type="ARBA" id="ARBA00022777"/>
    </source>
</evidence>
<evidence type="ECO:0000256" key="5">
    <source>
        <dbReference type="ARBA" id="ARBA00022679"/>
    </source>
</evidence>
<feature type="domain" description="Response regulatory" evidence="18">
    <location>
        <begin position="455"/>
        <end position="573"/>
    </location>
</feature>
<keyword evidence="5" id="KW-0808">Transferase</keyword>
<dbReference type="FunFam" id="3.30.565.10:FF:000010">
    <property type="entry name" value="Sensor histidine kinase RcsC"/>
    <property type="match status" value="1"/>
</dbReference>
<dbReference type="PROSITE" id="PS50894">
    <property type="entry name" value="HPT"/>
    <property type="match status" value="1"/>
</dbReference>
<dbReference type="PANTHER" id="PTHR45339:SF5">
    <property type="entry name" value="HISTIDINE KINASE"/>
    <property type="match status" value="1"/>
</dbReference>
<gene>
    <name evidence="20" type="ORF">I8J32_009865</name>
</gene>
<feature type="domain" description="Histidine kinase" evidence="17">
    <location>
        <begin position="196"/>
        <end position="419"/>
    </location>
</feature>
<dbReference type="PANTHER" id="PTHR45339">
    <property type="entry name" value="HYBRID SIGNAL TRANSDUCTION HISTIDINE KINASE J"/>
    <property type="match status" value="1"/>
</dbReference>
<keyword evidence="6" id="KW-0547">Nucleotide-binding</keyword>
<evidence type="ECO:0000256" key="2">
    <source>
        <dbReference type="ARBA" id="ARBA00004429"/>
    </source>
</evidence>
<evidence type="ECO:0000256" key="13">
    <source>
        <dbReference type="PROSITE-ProRule" id="PRU00110"/>
    </source>
</evidence>
<evidence type="ECO:0000313" key="20">
    <source>
        <dbReference type="EMBL" id="QSX77113.1"/>
    </source>
</evidence>
<keyword evidence="7" id="KW-0418">Kinase</keyword>
<keyword evidence="21" id="KW-1185">Reference proteome</keyword>
<dbReference type="InterPro" id="IPR008207">
    <property type="entry name" value="Sig_transdc_His_kin_Hpt_dom"/>
</dbReference>
<dbReference type="SUPFAM" id="SSF55874">
    <property type="entry name" value="ATPase domain of HSP90 chaperone/DNA topoisomerase II/histidine kinase"/>
    <property type="match status" value="1"/>
</dbReference>
<feature type="transmembrane region" description="Helical" evidence="16">
    <location>
        <begin position="51"/>
        <end position="73"/>
    </location>
</feature>
<dbReference type="SMART" id="SM00387">
    <property type="entry name" value="HATPase_c"/>
    <property type="match status" value="1"/>
</dbReference>
<dbReference type="SUPFAM" id="SSF52172">
    <property type="entry name" value="CheY-like"/>
    <property type="match status" value="1"/>
</dbReference>
<feature type="modified residue" description="Phosphohistidine" evidence="13">
    <location>
        <position position="645"/>
    </location>
</feature>
<sequence length="716" mass="77474">MDSVWPLLKQRLSHRPDSEHGQAIVRLVIASLIVAYLSGLRASQDASGAHATMLLVMLAEAVVGLGLLVAIVLHPGVSHLRRCVGMLADYGTLAILMSLEPVSLAPLYVLLQWVTVGNGLRFGPTYLYCACAIACGAFLVVILDAPYWRAQPYLAVGLWLGLIAIPTYLTSLLKNLRRATAEARRANEAKSRFLANMSHELRSPLNGIIGMAELLHATRVPPEQQREYADVIHTSAQSLLLVVNDVLDISAIEAGKLQRRDADFNLQDTISRLRKMIVPLASAKGLALKVETAADVPLRLHGDVTHLTQILLNLTHNAVKFTDHGSVDVSVALLEPPRDGVARLRFSVRDSGIGVSNDDHDRIFLAFEQLDNGPARRFGGSGLGTTIAKTLTELLDGEIGLEPNPGGGSHFWVDLPIRLQDAGRVPTDVGDGAGDKVVSFDDPFVRHRMRVRSLRILIADDQSANRIVLGRMLENAGHRVHAVDDGEQALDALAPGGYDLAILDMHMPNLSGLDVIRQLRFMQPGIARRMPIIVLSADATVQAAQSATDAGANVFLTKPIVVGRLLEAVAELADTQKLPPLRPVSDVVRPAANPAVLAELADMGLGDDFLHNFVEQCLRDAANCQQRLVQAGGAHDWEEFREVAHAYKGIAENLGAVAMTERCSQIMRASDEALAREQARLVGELSVQLAAVGVHCRDEVAMLTRPGRSKDIPDAQ</sequence>
<dbReference type="Gene3D" id="3.40.50.2300">
    <property type="match status" value="1"/>
</dbReference>
<feature type="transmembrane region" description="Helical" evidence="16">
    <location>
        <begin position="126"/>
        <end position="147"/>
    </location>
</feature>
<dbReference type="EMBL" id="CP071518">
    <property type="protein sequence ID" value="QSX77113.1"/>
    <property type="molecule type" value="Genomic_DNA"/>
</dbReference>
<evidence type="ECO:0000256" key="4">
    <source>
        <dbReference type="ARBA" id="ARBA00022553"/>
    </source>
</evidence>
<keyword evidence="16" id="KW-0812">Transmembrane</keyword>
<accession>A0A974XWP7</accession>
<feature type="transmembrane region" description="Helical" evidence="16">
    <location>
        <begin position="20"/>
        <end position="39"/>
    </location>
</feature>
<dbReference type="SMART" id="SM00388">
    <property type="entry name" value="HisKA"/>
    <property type="match status" value="1"/>
</dbReference>
<evidence type="ECO:0000256" key="8">
    <source>
        <dbReference type="ARBA" id="ARBA00022840"/>
    </source>
</evidence>
<dbReference type="Pfam" id="PF02518">
    <property type="entry name" value="HATPase_c"/>
    <property type="match status" value="1"/>
</dbReference>
<dbReference type="Pfam" id="PF01627">
    <property type="entry name" value="Hpt"/>
    <property type="match status" value="1"/>
</dbReference>
<comment type="catalytic activity">
    <reaction evidence="1">
        <text>ATP + protein L-histidine = ADP + protein N-phospho-L-histidine.</text>
        <dbReference type="EC" id="2.7.13.3"/>
    </reaction>
</comment>
<dbReference type="PROSITE" id="PS50110">
    <property type="entry name" value="RESPONSE_REGULATORY"/>
    <property type="match status" value="1"/>
</dbReference>
<dbReference type="Gene3D" id="1.10.287.130">
    <property type="match status" value="1"/>
</dbReference>
<dbReference type="InterPro" id="IPR011006">
    <property type="entry name" value="CheY-like_superfamily"/>
</dbReference>
<evidence type="ECO:0000256" key="9">
    <source>
        <dbReference type="ARBA" id="ARBA00023012"/>
    </source>
</evidence>
<evidence type="ECO:0000256" key="10">
    <source>
        <dbReference type="ARBA" id="ARBA00023026"/>
    </source>
</evidence>
<dbReference type="Proteomes" id="UP000639274">
    <property type="component" value="Chromosome"/>
</dbReference>
<dbReference type="SMART" id="SM00448">
    <property type="entry name" value="REC"/>
    <property type="match status" value="1"/>
</dbReference>
<dbReference type="Pfam" id="PF00512">
    <property type="entry name" value="HisKA"/>
    <property type="match status" value="1"/>
</dbReference>
<dbReference type="CDD" id="cd16922">
    <property type="entry name" value="HATPase_EvgS-ArcB-TorS-like"/>
    <property type="match status" value="1"/>
</dbReference>
<organism evidence="20 21">
    <name type="scientific">Agrilutibacter solisilvae</name>
    <dbReference type="NCBI Taxonomy" id="2763317"/>
    <lineage>
        <taxon>Bacteria</taxon>
        <taxon>Pseudomonadati</taxon>
        <taxon>Pseudomonadota</taxon>
        <taxon>Gammaproteobacteria</taxon>
        <taxon>Lysobacterales</taxon>
        <taxon>Lysobacteraceae</taxon>
        <taxon>Agrilutibacter</taxon>
    </lineage>
</organism>
<dbReference type="Pfam" id="PF00072">
    <property type="entry name" value="Response_reg"/>
    <property type="match status" value="1"/>
</dbReference>
<keyword evidence="16" id="KW-0472">Membrane</keyword>
<dbReference type="InterPro" id="IPR003661">
    <property type="entry name" value="HisK_dim/P_dom"/>
</dbReference>
<dbReference type="InterPro" id="IPR003594">
    <property type="entry name" value="HATPase_dom"/>
</dbReference>
<evidence type="ECO:0000256" key="1">
    <source>
        <dbReference type="ARBA" id="ARBA00000085"/>
    </source>
</evidence>
<keyword evidence="8" id="KW-0067">ATP-binding</keyword>
<dbReference type="SUPFAM" id="SSF47384">
    <property type="entry name" value="Homodimeric domain of signal transducing histidine kinase"/>
    <property type="match status" value="1"/>
</dbReference>
<proteinExistence type="predicted"/>
<dbReference type="PROSITE" id="PS50109">
    <property type="entry name" value="HIS_KIN"/>
    <property type="match status" value="1"/>
</dbReference>
<evidence type="ECO:0000256" key="16">
    <source>
        <dbReference type="SAM" id="Phobius"/>
    </source>
</evidence>
<reference evidence="20 21" key="1">
    <citation type="submission" date="2021-03" db="EMBL/GenBank/DDBJ databases">
        <title>Lysobacter sp. nov. isolated from soil of gangwondo yeongwol, south Korea.</title>
        <authorList>
            <person name="Kim K.R."/>
            <person name="Kim K.H."/>
            <person name="Jeon C.O."/>
        </authorList>
    </citation>
    <scope>NUCLEOTIDE SEQUENCE [LARGE SCALE GENOMIC DNA]</scope>
    <source>
        <strain evidence="20 21">R19</strain>
    </source>
</reference>
<dbReference type="GO" id="GO:0000155">
    <property type="term" value="F:phosphorelay sensor kinase activity"/>
    <property type="evidence" value="ECO:0007669"/>
    <property type="project" value="InterPro"/>
</dbReference>
<comment type="subunit">
    <text evidence="11">At low DSF concentrations, interacts with RpfF.</text>
</comment>
<dbReference type="GO" id="GO:0005524">
    <property type="term" value="F:ATP binding"/>
    <property type="evidence" value="ECO:0007669"/>
    <property type="project" value="UniProtKB-KW"/>
</dbReference>
<evidence type="ECO:0000256" key="14">
    <source>
        <dbReference type="PROSITE-ProRule" id="PRU00169"/>
    </source>
</evidence>
<dbReference type="InterPro" id="IPR036097">
    <property type="entry name" value="HisK_dim/P_sf"/>
</dbReference>
<dbReference type="InterPro" id="IPR036890">
    <property type="entry name" value="HATPase_C_sf"/>
</dbReference>
<dbReference type="CDD" id="cd00082">
    <property type="entry name" value="HisKA"/>
    <property type="match status" value="1"/>
</dbReference>
<feature type="modified residue" description="4-aspartylphosphate" evidence="14">
    <location>
        <position position="504"/>
    </location>
</feature>
<dbReference type="EC" id="2.7.13.3" evidence="3"/>
<keyword evidence="15" id="KW-0175">Coiled coil</keyword>
<evidence type="ECO:0000256" key="6">
    <source>
        <dbReference type="ARBA" id="ARBA00022741"/>
    </source>
</evidence>